<organism evidence="3 4">
    <name type="scientific">Kibdelosporangium lantanae</name>
    <dbReference type="NCBI Taxonomy" id="1497396"/>
    <lineage>
        <taxon>Bacteria</taxon>
        <taxon>Bacillati</taxon>
        <taxon>Actinomycetota</taxon>
        <taxon>Actinomycetes</taxon>
        <taxon>Pseudonocardiales</taxon>
        <taxon>Pseudonocardiaceae</taxon>
        <taxon>Kibdelosporangium</taxon>
    </lineage>
</organism>
<dbReference type="Proteomes" id="UP001597045">
    <property type="component" value="Unassembled WGS sequence"/>
</dbReference>
<dbReference type="Gene3D" id="3.40.710.10">
    <property type="entry name" value="DD-peptidase/beta-lactamase superfamily"/>
    <property type="match status" value="1"/>
</dbReference>
<evidence type="ECO:0000259" key="2">
    <source>
        <dbReference type="Pfam" id="PF00144"/>
    </source>
</evidence>
<gene>
    <name evidence="3" type="ORF">ACFQ1S_42030</name>
</gene>
<sequence>GRQVFAGGFGVSNVATQAKVDPDRTGFLINSVGKSIAATAAMQLVEQGKLDLNADVDTYLTGFRIPDTFPGRPITLDNLLTHTAGFEDQVHGMFRPKSEQLPSLADHLADDIPTRVHPPGEFTVYSNYGYALVGRLVETASGMSYADYVRQYVFQPLGMTHSTVAEPTPADIDGTVATGYRFDGDKQVVPPADYGPDARTANP</sequence>
<proteinExistence type="predicted"/>
<dbReference type="PANTHER" id="PTHR46825:SF9">
    <property type="entry name" value="BETA-LACTAMASE-RELATED DOMAIN-CONTAINING PROTEIN"/>
    <property type="match status" value="1"/>
</dbReference>
<evidence type="ECO:0000313" key="3">
    <source>
        <dbReference type="EMBL" id="MFD1051672.1"/>
    </source>
</evidence>
<dbReference type="Pfam" id="PF00144">
    <property type="entry name" value="Beta-lactamase"/>
    <property type="match status" value="1"/>
</dbReference>
<dbReference type="InterPro" id="IPR012338">
    <property type="entry name" value="Beta-lactam/transpept-like"/>
</dbReference>
<evidence type="ECO:0000256" key="1">
    <source>
        <dbReference type="SAM" id="MobiDB-lite"/>
    </source>
</evidence>
<dbReference type="GO" id="GO:0016787">
    <property type="term" value="F:hydrolase activity"/>
    <property type="evidence" value="ECO:0007669"/>
    <property type="project" value="UniProtKB-KW"/>
</dbReference>
<keyword evidence="3" id="KW-0378">Hydrolase</keyword>
<feature type="domain" description="Beta-lactamase-related" evidence="2">
    <location>
        <begin position="1"/>
        <end position="196"/>
    </location>
</feature>
<keyword evidence="4" id="KW-1185">Reference proteome</keyword>
<reference evidence="4" key="1">
    <citation type="journal article" date="2019" name="Int. J. Syst. Evol. Microbiol.">
        <title>The Global Catalogue of Microorganisms (GCM) 10K type strain sequencing project: providing services to taxonomists for standard genome sequencing and annotation.</title>
        <authorList>
            <consortium name="The Broad Institute Genomics Platform"/>
            <consortium name="The Broad Institute Genome Sequencing Center for Infectious Disease"/>
            <person name="Wu L."/>
            <person name="Ma J."/>
        </authorList>
    </citation>
    <scope>NUCLEOTIDE SEQUENCE [LARGE SCALE GENOMIC DNA]</scope>
    <source>
        <strain evidence="4">JCM 31486</strain>
    </source>
</reference>
<feature type="region of interest" description="Disordered" evidence="1">
    <location>
        <begin position="184"/>
        <end position="203"/>
    </location>
</feature>
<dbReference type="EC" id="3.-.-.-" evidence="3"/>
<dbReference type="EMBL" id="JBHTIS010003779">
    <property type="protein sequence ID" value="MFD1051672.1"/>
    <property type="molecule type" value="Genomic_DNA"/>
</dbReference>
<evidence type="ECO:0000313" key="4">
    <source>
        <dbReference type="Proteomes" id="UP001597045"/>
    </source>
</evidence>
<feature type="non-terminal residue" evidence="3">
    <location>
        <position position="203"/>
    </location>
</feature>
<dbReference type="SUPFAM" id="SSF56601">
    <property type="entry name" value="beta-lactamase/transpeptidase-like"/>
    <property type="match status" value="1"/>
</dbReference>
<comment type="caution">
    <text evidence="3">The sequence shown here is derived from an EMBL/GenBank/DDBJ whole genome shotgun (WGS) entry which is preliminary data.</text>
</comment>
<dbReference type="PANTHER" id="PTHR46825">
    <property type="entry name" value="D-ALANYL-D-ALANINE-CARBOXYPEPTIDASE/ENDOPEPTIDASE AMPH"/>
    <property type="match status" value="1"/>
</dbReference>
<dbReference type="InterPro" id="IPR050491">
    <property type="entry name" value="AmpC-like"/>
</dbReference>
<accession>A0ABW3MN57</accession>
<feature type="non-terminal residue" evidence="3">
    <location>
        <position position="1"/>
    </location>
</feature>
<dbReference type="InterPro" id="IPR001466">
    <property type="entry name" value="Beta-lactam-related"/>
</dbReference>
<name>A0ABW3MN57_9PSEU</name>
<protein>
    <submittedName>
        <fullName evidence="3">Serine hydrolase domain-containing protein</fullName>
        <ecNumber evidence="3">3.-.-.-</ecNumber>
    </submittedName>
</protein>